<sequence length="161" mass="16847">MNVLIVIETCFGNTAQVAEAVTNGLTSRGATVSVVKAHECRPEHVQGVDLLLVGAPTHNRGLPGPASRRLAVTQGANPPATGVAEWLEELPKYGYQGKAAAFDSVSGTTFWNGSAAKKIQKKLVRVIDDVAEPESFLVVAAEGPSAAGELERAEKWGASLV</sequence>
<accession>A0A9X1NL30</accession>
<protein>
    <submittedName>
        <fullName evidence="2">Flavodoxin domain-containing protein</fullName>
    </submittedName>
</protein>
<dbReference type="Pfam" id="PF00258">
    <property type="entry name" value="Flavodoxin_1"/>
    <property type="match status" value="1"/>
</dbReference>
<evidence type="ECO:0000313" key="3">
    <source>
        <dbReference type="Proteomes" id="UP001138997"/>
    </source>
</evidence>
<feature type="domain" description="Flavodoxin-like" evidence="1">
    <location>
        <begin position="3"/>
        <end position="161"/>
    </location>
</feature>
<organism evidence="2 3">
    <name type="scientific">Kineosporia babensis</name>
    <dbReference type="NCBI Taxonomy" id="499548"/>
    <lineage>
        <taxon>Bacteria</taxon>
        <taxon>Bacillati</taxon>
        <taxon>Actinomycetota</taxon>
        <taxon>Actinomycetes</taxon>
        <taxon>Kineosporiales</taxon>
        <taxon>Kineosporiaceae</taxon>
        <taxon>Kineosporia</taxon>
    </lineage>
</organism>
<dbReference type="Gene3D" id="3.40.50.360">
    <property type="match status" value="1"/>
</dbReference>
<evidence type="ECO:0000259" key="1">
    <source>
        <dbReference type="PROSITE" id="PS50902"/>
    </source>
</evidence>
<dbReference type="PROSITE" id="PS50902">
    <property type="entry name" value="FLAVODOXIN_LIKE"/>
    <property type="match status" value="1"/>
</dbReference>
<dbReference type="InterPro" id="IPR029039">
    <property type="entry name" value="Flavoprotein-like_sf"/>
</dbReference>
<dbReference type="InterPro" id="IPR008254">
    <property type="entry name" value="Flavodoxin/NO_synth"/>
</dbReference>
<dbReference type="SUPFAM" id="SSF52218">
    <property type="entry name" value="Flavoproteins"/>
    <property type="match status" value="1"/>
</dbReference>
<dbReference type="RefSeq" id="WP_231449143.1">
    <property type="nucleotide sequence ID" value="NZ_JAJOMB010000028.1"/>
</dbReference>
<keyword evidence="3" id="KW-1185">Reference proteome</keyword>
<dbReference type="GO" id="GO:0010181">
    <property type="term" value="F:FMN binding"/>
    <property type="evidence" value="ECO:0007669"/>
    <property type="project" value="InterPro"/>
</dbReference>
<gene>
    <name evidence="2" type="ORF">LR394_35875</name>
</gene>
<comment type="caution">
    <text evidence="2">The sequence shown here is derived from an EMBL/GenBank/DDBJ whole genome shotgun (WGS) entry which is preliminary data.</text>
</comment>
<dbReference type="Proteomes" id="UP001138997">
    <property type="component" value="Unassembled WGS sequence"/>
</dbReference>
<evidence type="ECO:0000313" key="2">
    <source>
        <dbReference type="EMBL" id="MCD5316290.1"/>
    </source>
</evidence>
<reference evidence="2" key="1">
    <citation type="submission" date="2021-11" db="EMBL/GenBank/DDBJ databases">
        <title>Streptomyces corallinus and Kineosporia corallina sp. nov., two new coral-derived marine actinobacteria.</title>
        <authorList>
            <person name="Buangrab K."/>
            <person name="Sutthacheep M."/>
            <person name="Yeemin T."/>
            <person name="Harunari E."/>
            <person name="Igarashi Y."/>
            <person name="Sripreechasak P."/>
            <person name="Kanchanasin P."/>
            <person name="Tanasupawat S."/>
            <person name="Phongsopitanun W."/>
        </authorList>
    </citation>
    <scope>NUCLEOTIDE SEQUENCE</scope>
    <source>
        <strain evidence="2">JCM 31032</strain>
    </source>
</reference>
<dbReference type="EMBL" id="JAJOMB010000028">
    <property type="protein sequence ID" value="MCD5316290.1"/>
    <property type="molecule type" value="Genomic_DNA"/>
</dbReference>
<proteinExistence type="predicted"/>
<dbReference type="AlphaFoldDB" id="A0A9X1NL30"/>
<name>A0A9X1NL30_9ACTN</name>